<keyword evidence="2" id="KW-0812">Transmembrane</keyword>
<feature type="region of interest" description="Disordered" evidence="1">
    <location>
        <begin position="335"/>
        <end position="357"/>
    </location>
</feature>
<sequence length="478" mass="54606">MEKDLAPPDSMASVTIKPDYPPSEVYSSEPPPAYHRPKSVSVQVAKIIAVTVILVSVVLGGCILASAYITANASCRHLEQELQLLTESMDRYQPLQPEALVQDEPKHIEPLEAEETKAPVVKETPEENNKESQDSSDESSESSSSEDSSDEEDRIPIQIKLPLHLDFDDLAGTMMDKNQRSKMNCVVEKKKAEEVVDHKAKTVSLPFGVNITTDPRYERLSGERIAIFCESGNFQRIEQPQQQEQEEEQTIMIQPVMIPLPAAQFHTHMPMQQKPMHPMETMRPPMPIPMMQQQHQQQHEQQQQPQPQGQLPPNQILHHIAQQIIAQKLQQEAQRAQEEVQTNEVRPDADQQSNEQRIQIQQRLARLPIPEEILSQLDRLPNRDVIVVSHHESEETPQDMRLMQHQRDSAQGMNGRQSFARSVMPINIPVPMMRQEPDVRASEEPREHYLHPRSIRSVEDFVPKSQKRVKRCACDCVC</sequence>
<accession>A0ABM1N2U1</accession>
<gene>
    <name evidence="4" type="primary">LOC108565966</name>
</gene>
<feature type="transmembrane region" description="Helical" evidence="2">
    <location>
        <begin position="44"/>
        <end position="69"/>
    </location>
</feature>
<dbReference type="GeneID" id="108565966"/>
<feature type="region of interest" description="Disordered" evidence="1">
    <location>
        <begin position="1"/>
        <end position="34"/>
    </location>
</feature>
<protein>
    <submittedName>
        <fullName evidence="4">Adenylate cyclase, terminal-differentiation specific</fullName>
    </submittedName>
</protein>
<proteinExistence type="predicted"/>
<dbReference type="Proteomes" id="UP000695000">
    <property type="component" value="Unplaced"/>
</dbReference>
<feature type="compositionally biased region" description="Basic and acidic residues" evidence="1">
    <location>
        <begin position="123"/>
        <end position="133"/>
    </location>
</feature>
<name>A0ABM1N2U1_NICVS</name>
<keyword evidence="3" id="KW-1185">Reference proteome</keyword>
<keyword evidence="2" id="KW-0472">Membrane</keyword>
<organism evidence="3 4">
    <name type="scientific">Nicrophorus vespilloides</name>
    <name type="common">Boreal carrion beetle</name>
    <dbReference type="NCBI Taxonomy" id="110193"/>
    <lineage>
        <taxon>Eukaryota</taxon>
        <taxon>Metazoa</taxon>
        <taxon>Ecdysozoa</taxon>
        <taxon>Arthropoda</taxon>
        <taxon>Hexapoda</taxon>
        <taxon>Insecta</taxon>
        <taxon>Pterygota</taxon>
        <taxon>Neoptera</taxon>
        <taxon>Endopterygota</taxon>
        <taxon>Coleoptera</taxon>
        <taxon>Polyphaga</taxon>
        <taxon>Staphyliniformia</taxon>
        <taxon>Silphidae</taxon>
        <taxon>Nicrophorinae</taxon>
        <taxon>Nicrophorus</taxon>
    </lineage>
</organism>
<dbReference type="RefSeq" id="XP_017781141.1">
    <property type="nucleotide sequence ID" value="XM_017925652.1"/>
</dbReference>
<feature type="region of interest" description="Disordered" evidence="1">
    <location>
        <begin position="110"/>
        <end position="153"/>
    </location>
</feature>
<evidence type="ECO:0000256" key="2">
    <source>
        <dbReference type="SAM" id="Phobius"/>
    </source>
</evidence>
<reference evidence="4" key="1">
    <citation type="submission" date="2025-08" db="UniProtKB">
        <authorList>
            <consortium name="RefSeq"/>
        </authorList>
    </citation>
    <scope>IDENTIFICATION</scope>
    <source>
        <tissue evidence="4">Whole Larva</tissue>
    </source>
</reference>
<evidence type="ECO:0000313" key="4">
    <source>
        <dbReference type="RefSeq" id="XP_017781141.1"/>
    </source>
</evidence>
<feature type="region of interest" description="Disordered" evidence="1">
    <location>
        <begin position="277"/>
        <end position="313"/>
    </location>
</feature>
<evidence type="ECO:0000313" key="3">
    <source>
        <dbReference type="Proteomes" id="UP000695000"/>
    </source>
</evidence>
<keyword evidence="2" id="KW-1133">Transmembrane helix</keyword>
<evidence type="ECO:0000256" key="1">
    <source>
        <dbReference type="SAM" id="MobiDB-lite"/>
    </source>
</evidence>